<gene>
    <name evidence="2" type="ORF">F3B53_06220</name>
</gene>
<organism evidence="2 3">
    <name type="scientific">Bacteroides ovatus</name>
    <dbReference type="NCBI Taxonomy" id="28116"/>
    <lineage>
        <taxon>Bacteria</taxon>
        <taxon>Pseudomonadati</taxon>
        <taxon>Bacteroidota</taxon>
        <taxon>Bacteroidia</taxon>
        <taxon>Bacteroidales</taxon>
        <taxon>Bacteroidaceae</taxon>
        <taxon>Bacteroides</taxon>
    </lineage>
</organism>
<dbReference type="EMBL" id="VWFC01000005">
    <property type="protein sequence ID" value="KAB1328893.1"/>
    <property type="molecule type" value="Genomic_DNA"/>
</dbReference>
<comment type="caution">
    <text evidence="2">The sequence shown here is derived from an EMBL/GenBank/DDBJ whole genome shotgun (WGS) entry which is preliminary data.</text>
</comment>
<reference evidence="2 3" key="1">
    <citation type="journal article" date="2019" name="Nat. Med.">
        <title>A library of human gut bacterial isolates paired with longitudinal multiomics data enables mechanistic microbiome research.</title>
        <authorList>
            <person name="Poyet M."/>
            <person name="Groussin M."/>
            <person name="Gibbons S.M."/>
            <person name="Avila-Pacheco J."/>
            <person name="Jiang X."/>
            <person name="Kearney S.M."/>
            <person name="Perrotta A.R."/>
            <person name="Berdy B."/>
            <person name="Zhao S."/>
            <person name="Lieberman T.D."/>
            <person name="Swanson P.K."/>
            <person name="Smith M."/>
            <person name="Roesemann S."/>
            <person name="Alexander J.E."/>
            <person name="Rich S.A."/>
            <person name="Livny J."/>
            <person name="Vlamakis H."/>
            <person name="Clish C."/>
            <person name="Bullock K."/>
            <person name="Deik A."/>
            <person name="Scott J."/>
            <person name="Pierce K.A."/>
            <person name="Xavier R.J."/>
            <person name="Alm E.J."/>
        </authorList>
    </citation>
    <scope>NUCLEOTIDE SEQUENCE [LARGE SCALE GENOMIC DNA]</scope>
    <source>
        <strain evidence="2 3">BIOML-A2</strain>
    </source>
</reference>
<evidence type="ECO:0000313" key="3">
    <source>
        <dbReference type="Proteomes" id="UP000375690"/>
    </source>
</evidence>
<proteinExistence type="predicted"/>
<dbReference type="Proteomes" id="UP000375690">
    <property type="component" value="Unassembled WGS sequence"/>
</dbReference>
<protein>
    <submittedName>
        <fullName evidence="2">GIY-YIG nuclease family protein</fullName>
    </submittedName>
</protein>
<name>A0A6A1XLF9_BACOV</name>
<evidence type="ECO:0000313" key="2">
    <source>
        <dbReference type="EMBL" id="KAB1328893.1"/>
    </source>
</evidence>
<feature type="domain" description="Bacteriophage T5 Orf172 DNA-binding" evidence="1">
    <location>
        <begin position="16"/>
        <end position="96"/>
    </location>
</feature>
<dbReference type="InterPro" id="IPR018306">
    <property type="entry name" value="Phage_T5_Orf172_DNA-bd"/>
</dbReference>
<dbReference type="AlphaFoldDB" id="A0A6A1XLF9"/>
<evidence type="ECO:0000259" key="1">
    <source>
        <dbReference type="SMART" id="SM00974"/>
    </source>
</evidence>
<accession>A0A6A1XLF9</accession>
<sequence>MMQEENKGIVYLLTNECMPGIVKIGMTSRADMDNRLKELYTTGVPQPFECVYACKVDCFKELEQALHEAFEPQRINPNREFFRIKPSQAIGILKLFNRGNITAEVVKEMENDISEEEQNNQRKKRCALNFFEMGLKEGDTLVYLHDDRYTCIVASARRVIFEGKETSLTAITHKLMDCKYAPQPTGHWTYEGRNLADLYEDWQERLAKESDDETE</sequence>
<dbReference type="Pfam" id="PF10544">
    <property type="entry name" value="T5orf172"/>
    <property type="match status" value="1"/>
</dbReference>
<dbReference type="SMART" id="SM00974">
    <property type="entry name" value="T5orf172"/>
    <property type="match status" value="1"/>
</dbReference>